<feature type="transmembrane region" description="Helical" evidence="8">
    <location>
        <begin position="35"/>
        <end position="58"/>
    </location>
</feature>
<comment type="similarity">
    <text evidence="3">Belongs to the UbiA prenyltransferase family.</text>
</comment>
<feature type="transmembrane region" description="Helical" evidence="8">
    <location>
        <begin position="132"/>
        <end position="149"/>
    </location>
</feature>
<name>A0A6G1CFK0_9ORYZ</name>
<evidence type="ECO:0000256" key="7">
    <source>
        <dbReference type="ARBA" id="ARBA00023136"/>
    </source>
</evidence>
<dbReference type="OrthoDB" id="18170at2759"/>
<comment type="cofactor">
    <cofactor evidence="1">
        <name>Mg(2+)</name>
        <dbReference type="ChEBI" id="CHEBI:18420"/>
    </cofactor>
</comment>
<evidence type="ECO:0000256" key="3">
    <source>
        <dbReference type="ARBA" id="ARBA00005985"/>
    </source>
</evidence>
<feature type="transmembrane region" description="Helical" evidence="8">
    <location>
        <begin position="78"/>
        <end position="99"/>
    </location>
</feature>
<dbReference type="Pfam" id="PF01040">
    <property type="entry name" value="UbiA"/>
    <property type="match status" value="1"/>
</dbReference>
<accession>A0A6G1CFK0</accession>
<evidence type="ECO:0000313" key="10">
    <source>
        <dbReference type="EMBL" id="KAF0899405.1"/>
    </source>
</evidence>
<feature type="chain" id="PRO_5026239403" description="4-hydroxybenzoate polyprenyltransferase, mitochondrial" evidence="9">
    <location>
        <begin position="26"/>
        <end position="174"/>
    </location>
</feature>
<comment type="caution">
    <text evidence="10">The sequence shown here is derived from an EMBL/GenBank/DDBJ whole genome shotgun (WGS) entry which is preliminary data.</text>
</comment>
<keyword evidence="5 8" id="KW-0812">Transmembrane</keyword>
<keyword evidence="11" id="KW-1185">Reference proteome</keyword>
<gene>
    <name evidence="10" type="ORF">E2562_019524</name>
</gene>
<sequence>MLARIDKPIGTWLFAWPCFWSVAMAAMPGELPDMRMLALFACWSALIRGVACTINDLLDRDIDKKVERTKSRPLASGVLTPTQGVGFLGFQLLLGLPILHQLNNYSRVFGASSLLLVFSYPLMKRLTYWPQAYLGLTINWGALMGWAAMKESLDPAIILPLYTAGICWTLICVQ</sequence>
<dbReference type="EMBL" id="SPHZ02000009">
    <property type="protein sequence ID" value="KAF0899405.1"/>
    <property type="molecule type" value="Genomic_DNA"/>
</dbReference>
<protein>
    <recommendedName>
        <fullName evidence="12">4-hydroxybenzoate polyprenyltransferase, mitochondrial</fullName>
    </recommendedName>
</protein>
<dbReference type="InterPro" id="IPR039653">
    <property type="entry name" value="Prenyltransferase"/>
</dbReference>
<evidence type="ECO:0008006" key="12">
    <source>
        <dbReference type="Google" id="ProtNLM"/>
    </source>
</evidence>
<evidence type="ECO:0000256" key="8">
    <source>
        <dbReference type="SAM" id="Phobius"/>
    </source>
</evidence>
<dbReference type="FunFam" id="1.10.357.140:FF:000003">
    <property type="entry name" value="4-hydroxybenzoate polyprenyltransferase, mitochondrial"/>
    <property type="match status" value="1"/>
</dbReference>
<dbReference type="CDD" id="cd13959">
    <property type="entry name" value="PT_UbiA_COQ2"/>
    <property type="match status" value="1"/>
</dbReference>
<keyword evidence="9" id="KW-0732">Signal</keyword>
<dbReference type="Proteomes" id="UP000479710">
    <property type="component" value="Unassembled WGS sequence"/>
</dbReference>
<keyword evidence="6 8" id="KW-1133">Transmembrane helix</keyword>
<proteinExistence type="inferred from homology"/>
<dbReference type="GO" id="GO:0005743">
    <property type="term" value="C:mitochondrial inner membrane"/>
    <property type="evidence" value="ECO:0007669"/>
    <property type="project" value="TreeGrafter"/>
</dbReference>
<keyword evidence="4" id="KW-0808">Transferase</keyword>
<feature type="transmembrane region" description="Helical" evidence="8">
    <location>
        <begin position="105"/>
        <end position="123"/>
    </location>
</feature>
<reference evidence="10 11" key="1">
    <citation type="submission" date="2019-11" db="EMBL/GenBank/DDBJ databases">
        <title>Whole genome sequence of Oryza granulata.</title>
        <authorList>
            <person name="Li W."/>
        </authorList>
    </citation>
    <scope>NUCLEOTIDE SEQUENCE [LARGE SCALE GENOMIC DNA]</scope>
    <source>
        <strain evidence="11">cv. Menghai</strain>
        <tissue evidence="10">Leaf</tissue>
    </source>
</reference>
<feature type="signal peptide" evidence="9">
    <location>
        <begin position="1"/>
        <end position="25"/>
    </location>
</feature>
<dbReference type="GO" id="GO:0016765">
    <property type="term" value="F:transferase activity, transferring alkyl or aryl (other than methyl) groups"/>
    <property type="evidence" value="ECO:0007669"/>
    <property type="project" value="InterPro"/>
</dbReference>
<evidence type="ECO:0000256" key="5">
    <source>
        <dbReference type="ARBA" id="ARBA00022692"/>
    </source>
</evidence>
<keyword evidence="7 8" id="KW-0472">Membrane</keyword>
<dbReference type="PROSITE" id="PS00943">
    <property type="entry name" value="UBIA"/>
    <property type="match status" value="1"/>
</dbReference>
<evidence type="ECO:0000256" key="6">
    <source>
        <dbReference type="ARBA" id="ARBA00022989"/>
    </source>
</evidence>
<dbReference type="GO" id="GO:0006744">
    <property type="term" value="P:ubiquinone biosynthetic process"/>
    <property type="evidence" value="ECO:0007669"/>
    <property type="project" value="TreeGrafter"/>
</dbReference>
<dbReference type="Gene3D" id="1.10.357.140">
    <property type="entry name" value="UbiA prenyltransferase"/>
    <property type="match status" value="1"/>
</dbReference>
<feature type="transmembrane region" description="Helical" evidence="8">
    <location>
        <begin position="155"/>
        <end position="173"/>
    </location>
</feature>
<dbReference type="AlphaFoldDB" id="A0A6G1CFK0"/>
<dbReference type="PANTHER" id="PTHR11048:SF28">
    <property type="entry name" value="4-HYDROXYBENZOATE POLYPRENYLTRANSFERASE, MITOCHONDRIAL"/>
    <property type="match status" value="1"/>
</dbReference>
<evidence type="ECO:0000256" key="2">
    <source>
        <dbReference type="ARBA" id="ARBA00004141"/>
    </source>
</evidence>
<organism evidence="10 11">
    <name type="scientific">Oryza meyeriana var. granulata</name>
    <dbReference type="NCBI Taxonomy" id="110450"/>
    <lineage>
        <taxon>Eukaryota</taxon>
        <taxon>Viridiplantae</taxon>
        <taxon>Streptophyta</taxon>
        <taxon>Embryophyta</taxon>
        <taxon>Tracheophyta</taxon>
        <taxon>Spermatophyta</taxon>
        <taxon>Magnoliopsida</taxon>
        <taxon>Liliopsida</taxon>
        <taxon>Poales</taxon>
        <taxon>Poaceae</taxon>
        <taxon>BOP clade</taxon>
        <taxon>Oryzoideae</taxon>
        <taxon>Oryzeae</taxon>
        <taxon>Oryzinae</taxon>
        <taxon>Oryza</taxon>
        <taxon>Oryza meyeriana</taxon>
    </lineage>
</organism>
<evidence type="ECO:0000313" key="11">
    <source>
        <dbReference type="Proteomes" id="UP000479710"/>
    </source>
</evidence>
<dbReference type="PANTHER" id="PTHR11048">
    <property type="entry name" value="PRENYLTRANSFERASES"/>
    <property type="match status" value="1"/>
</dbReference>
<evidence type="ECO:0000256" key="1">
    <source>
        <dbReference type="ARBA" id="ARBA00001946"/>
    </source>
</evidence>
<evidence type="ECO:0000256" key="9">
    <source>
        <dbReference type="SAM" id="SignalP"/>
    </source>
</evidence>
<comment type="subcellular location">
    <subcellularLocation>
        <location evidence="2">Membrane</location>
        <topology evidence="2">Multi-pass membrane protein</topology>
    </subcellularLocation>
</comment>
<dbReference type="InterPro" id="IPR044878">
    <property type="entry name" value="UbiA_sf"/>
</dbReference>
<dbReference type="InterPro" id="IPR030470">
    <property type="entry name" value="UbiA_prenylTrfase_CS"/>
</dbReference>
<evidence type="ECO:0000256" key="4">
    <source>
        <dbReference type="ARBA" id="ARBA00022679"/>
    </source>
</evidence>
<dbReference type="InterPro" id="IPR000537">
    <property type="entry name" value="UbiA_prenyltransferase"/>
</dbReference>